<dbReference type="GO" id="GO:0009423">
    <property type="term" value="P:chorismate biosynthetic process"/>
    <property type="evidence" value="ECO:0007669"/>
    <property type="project" value="UniProtKB-UniRule"/>
</dbReference>
<comment type="subunit">
    <text evidence="8">Homodimer.</text>
</comment>
<comment type="pathway">
    <text evidence="1 8">Metabolic intermediate biosynthesis; chorismate biosynthesis; chorismate from D-erythrose 4-phosphate and phosphoenolpyruvate: step 4/7.</text>
</comment>
<dbReference type="Pfam" id="PF01488">
    <property type="entry name" value="Shikimate_DH"/>
    <property type="match status" value="1"/>
</dbReference>
<feature type="binding site" evidence="8">
    <location>
        <position position="112"/>
    </location>
    <ligand>
        <name>shikimate</name>
        <dbReference type="ChEBI" id="CHEBI:36208"/>
    </ligand>
</feature>
<dbReference type="InterPro" id="IPR046346">
    <property type="entry name" value="Aminoacid_DH-like_N_sf"/>
</dbReference>
<name>A0A1I1VGM8_9GAMM</name>
<evidence type="ECO:0000256" key="3">
    <source>
        <dbReference type="ARBA" id="ARBA00022605"/>
    </source>
</evidence>
<feature type="domain" description="SDH C-terminal" evidence="11">
    <location>
        <begin position="248"/>
        <end position="278"/>
    </location>
</feature>
<evidence type="ECO:0000256" key="4">
    <source>
        <dbReference type="ARBA" id="ARBA00022857"/>
    </source>
</evidence>
<feature type="binding site" evidence="8">
    <location>
        <position position="72"/>
    </location>
    <ligand>
        <name>shikimate</name>
        <dbReference type="ChEBI" id="CHEBI:36208"/>
    </ligand>
</feature>
<feature type="binding site" evidence="8">
    <location>
        <position position="88"/>
    </location>
    <ligand>
        <name>NADP(+)</name>
        <dbReference type="ChEBI" id="CHEBI:58349"/>
    </ligand>
</feature>
<evidence type="ECO:0000256" key="7">
    <source>
        <dbReference type="ARBA" id="ARBA00049442"/>
    </source>
</evidence>
<dbReference type="STRING" id="1123397.SAMN05660831_02378"/>
<keyword evidence="5 8" id="KW-0560">Oxidoreductase</keyword>
<dbReference type="GO" id="GO:0005829">
    <property type="term" value="C:cytosol"/>
    <property type="evidence" value="ECO:0007669"/>
    <property type="project" value="TreeGrafter"/>
</dbReference>
<dbReference type="NCBIfam" id="NF001310">
    <property type="entry name" value="PRK00258.1-2"/>
    <property type="match status" value="1"/>
</dbReference>
<evidence type="ECO:0000259" key="10">
    <source>
        <dbReference type="Pfam" id="PF08501"/>
    </source>
</evidence>
<dbReference type="GO" id="GO:0009073">
    <property type="term" value="P:aromatic amino acid family biosynthetic process"/>
    <property type="evidence" value="ECO:0007669"/>
    <property type="project" value="UniProtKB-KW"/>
</dbReference>
<dbReference type="EC" id="1.1.1.25" evidence="2 8"/>
<reference evidence="12 13" key="1">
    <citation type="submission" date="2016-10" db="EMBL/GenBank/DDBJ databases">
        <authorList>
            <person name="de Groot N.N."/>
        </authorList>
    </citation>
    <scope>NUCLEOTIDE SEQUENCE [LARGE SCALE GENOMIC DNA]</scope>
    <source>
        <strain evidence="12 13">HL3</strain>
    </source>
</reference>
<feature type="binding site" evidence="8">
    <location>
        <begin position="25"/>
        <end position="27"/>
    </location>
    <ligand>
        <name>shikimate</name>
        <dbReference type="ChEBI" id="CHEBI:36208"/>
    </ligand>
</feature>
<dbReference type="Gene3D" id="3.40.50.10860">
    <property type="entry name" value="Leucine Dehydrogenase, chain A, domain 1"/>
    <property type="match status" value="1"/>
</dbReference>
<dbReference type="InterPro" id="IPR036291">
    <property type="entry name" value="NAD(P)-bd_dom_sf"/>
</dbReference>
<dbReference type="Pfam" id="PF08501">
    <property type="entry name" value="Shikimate_dh_N"/>
    <property type="match status" value="1"/>
</dbReference>
<dbReference type="NCBIfam" id="TIGR00507">
    <property type="entry name" value="aroE"/>
    <property type="match status" value="1"/>
</dbReference>
<dbReference type="OrthoDB" id="9776868at2"/>
<feature type="binding site" evidence="8">
    <location>
        <position position="226"/>
    </location>
    <ligand>
        <name>shikimate</name>
        <dbReference type="ChEBI" id="CHEBI:36208"/>
    </ligand>
</feature>
<evidence type="ECO:0000256" key="6">
    <source>
        <dbReference type="ARBA" id="ARBA00023141"/>
    </source>
</evidence>
<dbReference type="Pfam" id="PF18317">
    <property type="entry name" value="SDH_C"/>
    <property type="match status" value="1"/>
</dbReference>
<feature type="binding site" evidence="8">
    <location>
        <position position="255"/>
    </location>
    <ligand>
        <name>shikimate</name>
        <dbReference type="ChEBI" id="CHEBI:36208"/>
    </ligand>
</feature>
<dbReference type="SUPFAM" id="SSF51735">
    <property type="entry name" value="NAD(P)-binding Rossmann-fold domains"/>
    <property type="match status" value="1"/>
</dbReference>
<dbReference type="GO" id="GO:0050661">
    <property type="term" value="F:NADP binding"/>
    <property type="evidence" value="ECO:0007669"/>
    <property type="project" value="InterPro"/>
</dbReference>
<feature type="domain" description="Shikimate dehydrogenase substrate binding N-terminal" evidence="10">
    <location>
        <begin position="17"/>
        <end position="99"/>
    </location>
</feature>
<dbReference type="Proteomes" id="UP000198611">
    <property type="component" value="Unassembled WGS sequence"/>
</dbReference>
<gene>
    <name evidence="8" type="primary">aroE</name>
    <name evidence="12" type="ORF">SAMN05660831_02378</name>
</gene>
<dbReference type="GO" id="GO:0019632">
    <property type="term" value="P:shikimate metabolic process"/>
    <property type="evidence" value="ECO:0007669"/>
    <property type="project" value="InterPro"/>
</dbReference>
<comment type="catalytic activity">
    <reaction evidence="7 8">
        <text>shikimate + NADP(+) = 3-dehydroshikimate + NADPH + H(+)</text>
        <dbReference type="Rhea" id="RHEA:17737"/>
        <dbReference type="ChEBI" id="CHEBI:15378"/>
        <dbReference type="ChEBI" id="CHEBI:16630"/>
        <dbReference type="ChEBI" id="CHEBI:36208"/>
        <dbReference type="ChEBI" id="CHEBI:57783"/>
        <dbReference type="ChEBI" id="CHEBI:58349"/>
        <dbReference type="EC" id="1.1.1.25"/>
    </reaction>
</comment>
<evidence type="ECO:0000259" key="9">
    <source>
        <dbReference type="Pfam" id="PF01488"/>
    </source>
</evidence>
<dbReference type="InterPro" id="IPR006151">
    <property type="entry name" value="Shikm_DH/Glu-tRNA_Rdtase"/>
</dbReference>
<evidence type="ECO:0000256" key="2">
    <source>
        <dbReference type="ARBA" id="ARBA00012962"/>
    </source>
</evidence>
<dbReference type="CDD" id="cd01065">
    <property type="entry name" value="NAD_bind_Shikimate_DH"/>
    <property type="match status" value="1"/>
</dbReference>
<dbReference type="PANTHER" id="PTHR21089:SF1">
    <property type="entry name" value="BIFUNCTIONAL 3-DEHYDROQUINATE DEHYDRATASE_SHIKIMATE DEHYDROGENASE, CHLOROPLASTIC"/>
    <property type="match status" value="1"/>
</dbReference>
<dbReference type="GO" id="GO:0004764">
    <property type="term" value="F:shikimate 3-dehydrogenase (NADP+) activity"/>
    <property type="evidence" value="ECO:0007669"/>
    <property type="project" value="UniProtKB-UniRule"/>
</dbReference>
<keyword evidence="4 8" id="KW-0521">NADP</keyword>
<feature type="binding site" evidence="8">
    <location>
        <begin position="137"/>
        <end position="141"/>
    </location>
    <ligand>
        <name>NADP(+)</name>
        <dbReference type="ChEBI" id="CHEBI:58349"/>
    </ligand>
</feature>
<evidence type="ECO:0000256" key="8">
    <source>
        <dbReference type="HAMAP-Rule" id="MF_00222"/>
    </source>
</evidence>
<evidence type="ECO:0000313" key="12">
    <source>
        <dbReference type="EMBL" id="SFD81955.1"/>
    </source>
</evidence>
<evidence type="ECO:0000259" key="11">
    <source>
        <dbReference type="Pfam" id="PF18317"/>
    </source>
</evidence>
<dbReference type="HAMAP" id="MF_00222">
    <property type="entry name" value="Shikimate_DH_AroE"/>
    <property type="match status" value="1"/>
</dbReference>
<comment type="similarity">
    <text evidence="8">Belongs to the shikimate dehydrogenase family.</text>
</comment>
<dbReference type="SUPFAM" id="SSF53223">
    <property type="entry name" value="Aminoacid dehydrogenase-like, N-terminal domain"/>
    <property type="match status" value="1"/>
</dbReference>
<feature type="binding site" evidence="8">
    <location>
        <position position="248"/>
    </location>
    <ligand>
        <name>NADP(+)</name>
        <dbReference type="ChEBI" id="CHEBI:58349"/>
    </ligand>
</feature>
<dbReference type="PANTHER" id="PTHR21089">
    <property type="entry name" value="SHIKIMATE DEHYDROGENASE"/>
    <property type="match status" value="1"/>
</dbReference>
<feature type="active site" description="Proton acceptor" evidence="8">
    <location>
        <position position="76"/>
    </location>
</feature>
<dbReference type="RefSeq" id="WP_093428990.1">
    <property type="nucleotide sequence ID" value="NZ_FOMJ01000009.1"/>
</dbReference>
<keyword evidence="6 8" id="KW-0057">Aromatic amino acid biosynthesis</keyword>
<dbReference type="AlphaFoldDB" id="A0A1I1VGM8"/>
<feature type="binding site" evidence="8">
    <location>
        <begin position="161"/>
        <end position="166"/>
    </location>
    <ligand>
        <name>NADP(+)</name>
        <dbReference type="ChEBI" id="CHEBI:58349"/>
    </ligand>
</feature>
<evidence type="ECO:0000256" key="1">
    <source>
        <dbReference type="ARBA" id="ARBA00004871"/>
    </source>
</evidence>
<feature type="binding site" evidence="8">
    <location>
        <position position="224"/>
    </location>
    <ligand>
        <name>NADP(+)</name>
        <dbReference type="ChEBI" id="CHEBI:58349"/>
    </ligand>
</feature>
<dbReference type="InterPro" id="IPR013708">
    <property type="entry name" value="Shikimate_DH-bd_N"/>
</dbReference>
<accession>A0A1I1VGM8</accession>
<dbReference type="InterPro" id="IPR022893">
    <property type="entry name" value="Shikimate_DH_fam"/>
</dbReference>
<sequence>MSQDPFDFRPDPDRYAVMGDPIDHSLSPRIHTLFAEQTGQALTYEAIQVDQGGLAQALGNFGASGGRGANITVPLKERAYALADELSDRARLAGAVNTLTLADGRLIADNTDGAGLVADLTENLGWPLAGASILLVGAGGAARGVIAPLLEAGPARLLVVNRTPDRARELADHFRHLGLVEGGGLAAAQGPFDIIINATAASLAAEVPDLPAEAIGEQTRVYDMMYGAEPTAFLGWAAARGAAELADGLGMLVGQAAESFRIWRGVRPDAAAVLATLRQELISGG</sequence>
<feature type="domain" description="Quinate/shikimate 5-dehydrogenase/glutamyl-tRNA reductase" evidence="9">
    <location>
        <begin position="127"/>
        <end position="202"/>
    </location>
</feature>
<keyword evidence="3 8" id="KW-0028">Amino-acid biosynthesis</keyword>
<comment type="function">
    <text evidence="8">Involved in the biosynthesis of the chorismate, which leads to the biosynthesis of aromatic amino acids. Catalyzes the reversible NADPH linked reduction of 3-dehydroshikimate (DHSA) to yield shikimate (SA).</text>
</comment>
<dbReference type="UniPathway" id="UPA00053">
    <property type="reaction ID" value="UER00087"/>
</dbReference>
<evidence type="ECO:0000313" key="13">
    <source>
        <dbReference type="Proteomes" id="UP000198611"/>
    </source>
</evidence>
<dbReference type="InterPro" id="IPR041121">
    <property type="entry name" value="SDH_C"/>
</dbReference>
<dbReference type="FunFam" id="3.40.50.10860:FF:000006">
    <property type="entry name" value="Shikimate dehydrogenase (NADP(+))"/>
    <property type="match status" value="1"/>
</dbReference>
<feature type="binding site" evidence="8">
    <location>
        <position position="97"/>
    </location>
    <ligand>
        <name>shikimate</name>
        <dbReference type="ChEBI" id="CHEBI:36208"/>
    </ligand>
</feature>
<evidence type="ECO:0000256" key="5">
    <source>
        <dbReference type="ARBA" id="ARBA00023002"/>
    </source>
</evidence>
<protein>
    <recommendedName>
        <fullName evidence="2 8">Shikimate dehydrogenase (NADP(+))</fullName>
        <shortName evidence="8">SDH</shortName>
        <ecNumber evidence="2 8">1.1.1.25</ecNumber>
    </recommendedName>
</protein>
<proteinExistence type="inferred from homology"/>
<dbReference type="EMBL" id="FOMJ01000009">
    <property type="protein sequence ID" value="SFD81955.1"/>
    <property type="molecule type" value="Genomic_DNA"/>
</dbReference>
<dbReference type="InterPro" id="IPR011342">
    <property type="entry name" value="Shikimate_DH"/>
</dbReference>
<dbReference type="GO" id="GO:0008652">
    <property type="term" value="P:amino acid biosynthetic process"/>
    <property type="evidence" value="ECO:0007669"/>
    <property type="project" value="UniProtKB-KW"/>
</dbReference>
<organism evidence="12 13">
    <name type="scientific">Thiohalospira halophila DSM 15071</name>
    <dbReference type="NCBI Taxonomy" id="1123397"/>
    <lineage>
        <taxon>Bacteria</taxon>
        <taxon>Pseudomonadati</taxon>
        <taxon>Pseudomonadota</taxon>
        <taxon>Gammaproteobacteria</taxon>
        <taxon>Thiohalospirales</taxon>
        <taxon>Thiohalospiraceae</taxon>
        <taxon>Thiohalospira</taxon>
    </lineage>
</organism>
<dbReference type="Gene3D" id="3.40.50.720">
    <property type="entry name" value="NAD(P)-binding Rossmann-like Domain"/>
    <property type="match status" value="1"/>
</dbReference>
<keyword evidence="13" id="KW-1185">Reference proteome</keyword>